<dbReference type="InterPro" id="IPR036928">
    <property type="entry name" value="AS_sf"/>
</dbReference>
<organism evidence="2 3">
    <name type="scientific">Moorena bouillonii PNG</name>
    <dbReference type="NCBI Taxonomy" id="568701"/>
    <lineage>
        <taxon>Bacteria</taxon>
        <taxon>Bacillati</taxon>
        <taxon>Cyanobacteriota</taxon>
        <taxon>Cyanophyceae</taxon>
        <taxon>Coleofasciculales</taxon>
        <taxon>Coleofasciculaceae</taxon>
        <taxon>Moorena</taxon>
    </lineage>
</organism>
<sequence>MSHLVFLTASELAKAIRDRTVSSVEVLDPHLEHIALHNSQLNAIITLDVENAYQRAKKADEALGRGEIWGRLHGVPITIKDSLETKGLRTTSSYEPLANYVPTQDATVVARLRAAGAILLGKTNTPKLTADFQTNSPLFGRTNNPWNLDYTSGGSTGGGAAAVAAGLSPLELGSDLGGSIRVPGHFCGVFGLKPTEHRVSTFGHIPELPGKPKTIRHLQTIGPLARSVEDLRLCLSLIQGLDPQQNWLLPIPTEQFKLENLRAYRYAWTTGFGDIPASTETKRCLEKLALSLENLGCCIEEHNPPNLDVTVARETYSEILKFEFGLSEINQQQYEHALHKRDRIITDLEGFLSDWDVWLCPVVPIAAFTHRPSGEPIEIDGKQFPYLKAIGAYTTLFNLGGNPVIVLPLSQSQKGLPIGVQVVGRRGSDMRLIAIAETLTQITGGFQPPPGYYSATLRVRSQKSEVRSQKLEVRSQKSEVRS</sequence>
<evidence type="ECO:0000259" key="1">
    <source>
        <dbReference type="Pfam" id="PF01425"/>
    </source>
</evidence>
<dbReference type="Pfam" id="PF01425">
    <property type="entry name" value="Amidase"/>
    <property type="match status" value="1"/>
</dbReference>
<dbReference type="InterPro" id="IPR052739">
    <property type="entry name" value="FAAH2"/>
</dbReference>
<dbReference type="PANTHER" id="PTHR43372:SF4">
    <property type="entry name" value="FATTY-ACID AMIDE HYDROLASE 2"/>
    <property type="match status" value="1"/>
</dbReference>
<dbReference type="AlphaFoldDB" id="A0A1U7MXN0"/>
<dbReference type="GO" id="GO:0012505">
    <property type="term" value="C:endomembrane system"/>
    <property type="evidence" value="ECO:0007669"/>
    <property type="project" value="TreeGrafter"/>
</dbReference>
<dbReference type="SUPFAM" id="SSF75304">
    <property type="entry name" value="Amidase signature (AS) enzymes"/>
    <property type="match status" value="1"/>
</dbReference>
<name>A0A1U7MXN0_9CYAN</name>
<dbReference type="Gene3D" id="3.90.1300.10">
    <property type="entry name" value="Amidase signature (AS) domain"/>
    <property type="match status" value="1"/>
</dbReference>
<proteinExistence type="predicted"/>
<feature type="domain" description="Amidase" evidence="1">
    <location>
        <begin position="25"/>
        <end position="322"/>
    </location>
</feature>
<gene>
    <name evidence="2" type="ORF">BJP37_04555</name>
</gene>
<dbReference type="RefSeq" id="WP_075896881.1">
    <property type="nucleotide sequence ID" value="NZ_MKZS01000001.1"/>
</dbReference>
<dbReference type="Proteomes" id="UP000186657">
    <property type="component" value="Unassembled WGS sequence"/>
</dbReference>
<protein>
    <submittedName>
        <fullName evidence="2">Amidase</fullName>
    </submittedName>
</protein>
<dbReference type="EMBL" id="MKZS01000001">
    <property type="protein sequence ID" value="OLT58424.1"/>
    <property type="molecule type" value="Genomic_DNA"/>
</dbReference>
<reference evidence="2 3" key="1">
    <citation type="submission" date="2016-10" db="EMBL/GenBank/DDBJ databases">
        <title>Comparative genomics uncovers the prolific and rare metabolic potential of the cyanobacterial genus Moorea.</title>
        <authorList>
            <person name="Leao T."/>
            <person name="Castelao G."/>
            <person name="Korobeynikov A."/>
            <person name="Monroe E.A."/>
            <person name="Podell S."/>
            <person name="Glukhov E."/>
            <person name="Allen E."/>
            <person name="Gerwick W.H."/>
            <person name="Gerwick L."/>
        </authorList>
    </citation>
    <scope>NUCLEOTIDE SEQUENCE [LARGE SCALE GENOMIC DNA]</scope>
    <source>
        <strain evidence="2 3">PNG5-198</strain>
    </source>
</reference>
<dbReference type="PANTHER" id="PTHR43372">
    <property type="entry name" value="FATTY-ACID AMIDE HYDROLASE"/>
    <property type="match status" value="1"/>
</dbReference>
<accession>A0A1U7MXN0</accession>
<evidence type="ECO:0000313" key="3">
    <source>
        <dbReference type="Proteomes" id="UP000186657"/>
    </source>
</evidence>
<comment type="caution">
    <text evidence="2">The sequence shown here is derived from an EMBL/GenBank/DDBJ whole genome shotgun (WGS) entry which is preliminary data.</text>
</comment>
<evidence type="ECO:0000313" key="2">
    <source>
        <dbReference type="EMBL" id="OLT58424.1"/>
    </source>
</evidence>
<keyword evidence="3" id="KW-1185">Reference proteome</keyword>
<dbReference type="InterPro" id="IPR023631">
    <property type="entry name" value="Amidase_dom"/>
</dbReference>